<evidence type="ECO:0000256" key="1">
    <source>
        <dbReference type="SAM" id="Coils"/>
    </source>
</evidence>
<name>A0A2P5EU69_TREOI</name>
<dbReference type="AlphaFoldDB" id="A0A2P5EU69"/>
<reference evidence="3" key="1">
    <citation type="submission" date="2016-06" db="EMBL/GenBank/DDBJ databases">
        <title>Parallel loss of symbiosis genes in relatives of nitrogen-fixing non-legume Parasponia.</title>
        <authorList>
            <person name="Van Velzen R."/>
            <person name="Holmer R."/>
            <person name="Bu F."/>
            <person name="Rutten L."/>
            <person name="Van Zeijl A."/>
            <person name="Liu W."/>
            <person name="Santuari L."/>
            <person name="Cao Q."/>
            <person name="Sharma T."/>
            <person name="Shen D."/>
            <person name="Roswanjaya Y."/>
            <person name="Wardhani T."/>
            <person name="Kalhor M.S."/>
            <person name="Jansen J."/>
            <person name="Van den Hoogen J."/>
            <person name="Gungor B."/>
            <person name="Hartog M."/>
            <person name="Hontelez J."/>
            <person name="Verver J."/>
            <person name="Yang W.-C."/>
            <person name="Schijlen E."/>
            <person name="Repin R."/>
            <person name="Schilthuizen M."/>
            <person name="Schranz E."/>
            <person name="Heidstra R."/>
            <person name="Miyata K."/>
            <person name="Fedorova E."/>
            <person name="Kohlen W."/>
            <person name="Bisseling T."/>
            <person name="Smit S."/>
            <person name="Geurts R."/>
        </authorList>
    </citation>
    <scope>NUCLEOTIDE SEQUENCE [LARGE SCALE GENOMIC DNA]</scope>
    <source>
        <strain evidence="3">cv. RG33-2</strain>
    </source>
</reference>
<gene>
    <name evidence="2" type="ORF">TorRG33x02_151660</name>
</gene>
<accession>A0A2P5EU69</accession>
<proteinExistence type="predicted"/>
<dbReference type="PANTHER" id="PTHR47689">
    <property type="entry name" value="TETRATRICOPEPTIDE REPEAT (TPR)-LIKE SUPERFAMILY PROTEIN"/>
    <property type="match status" value="1"/>
</dbReference>
<dbReference type="Proteomes" id="UP000237000">
    <property type="component" value="Unassembled WGS sequence"/>
</dbReference>
<dbReference type="InterPro" id="IPR011990">
    <property type="entry name" value="TPR-like_helical_dom_sf"/>
</dbReference>
<dbReference type="OrthoDB" id="1658288at2759"/>
<keyword evidence="1" id="KW-0175">Coiled coil</keyword>
<protein>
    <submittedName>
        <fullName evidence="2">N-terminal acetyltransferase A, auxiliary subunit</fullName>
    </submittedName>
</protein>
<evidence type="ECO:0000313" key="2">
    <source>
        <dbReference type="EMBL" id="PON89091.1"/>
    </source>
</evidence>
<keyword evidence="3" id="KW-1185">Reference proteome</keyword>
<dbReference type="Gene3D" id="1.25.40.10">
    <property type="entry name" value="Tetratricopeptide repeat domain"/>
    <property type="match status" value="2"/>
</dbReference>
<dbReference type="EMBL" id="JXTC01000098">
    <property type="protein sequence ID" value="PON89091.1"/>
    <property type="molecule type" value="Genomic_DNA"/>
</dbReference>
<keyword evidence="2" id="KW-0808">Transferase</keyword>
<dbReference type="SMART" id="SM00028">
    <property type="entry name" value="TPR"/>
    <property type="match status" value="5"/>
</dbReference>
<dbReference type="GO" id="GO:0016740">
    <property type="term" value="F:transferase activity"/>
    <property type="evidence" value="ECO:0007669"/>
    <property type="project" value="UniProtKB-KW"/>
</dbReference>
<evidence type="ECO:0000313" key="3">
    <source>
        <dbReference type="Proteomes" id="UP000237000"/>
    </source>
</evidence>
<dbReference type="STRING" id="63057.A0A2P5EU69"/>
<organism evidence="2 3">
    <name type="scientific">Trema orientale</name>
    <name type="common">Charcoal tree</name>
    <name type="synonym">Celtis orientalis</name>
    <dbReference type="NCBI Taxonomy" id="63057"/>
    <lineage>
        <taxon>Eukaryota</taxon>
        <taxon>Viridiplantae</taxon>
        <taxon>Streptophyta</taxon>
        <taxon>Embryophyta</taxon>
        <taxon>Tracheophyta</taxon>
        <taxon>Spermatophyta</taxon>
        <taxon>Magnoliopsida</taxon>
        <taxon>eudicotyledons</taxon>
        <taxon>Gunneridae</taxon>
        <taxon>Pentapetalae</taxon>
        <taxon>rosids</taxon>
        <taxon>fabids</taxon>
        <taxon>Rosales</taxon>
        <taxon>Cannabaceae</taxon>
        <taxon>Trema</taxon>
    </lineage>
</organism>
<dbReference type="InterPro" id="IPR019734">
    <property type="entry name" value="TPR_rpt"/>
</dbReference>
<dbReference type="InParanoid" id="A0A2P5EU69"/>
<sequence length="542" mass="61188">MFLRQAAASLTRRRIRFPSQISSPPSFCGETTKFFHERGSNIHHRNPRLWIFLFGNAAIFLGIQSSPVLAKEASIEGSLKDEAEGADIVGLRKIEDGSVISNIHTSKWRVFTDNARDLFLQGKLKESEQYFRSALEEAKQGFGERDPHVASACNNLAELYRVKKEFEKAEPLYLEAINILEQTFGPKDIRVGSAFHNLGQFYLVQRKLEEARNCYEIKGRVLGLSHADYADTMYHLGMVLYLQGKDKDAEALILDSVRILEEGGQAESILCVKRLRYLAQIYLKTNRVGEAEIIQRKILHTMELTKGWSSLDTVIAAEGLALTLQSAGSLKEAQELLERCLDARKTLLPDDHIQIGANLLHIARLAMLNANRLRKMDTSVAIAELDKAKEHLNNSIRIVHNFLDKLMKQSGKMQNFGAPGETRKNGREALVILLQSLDALGFLEITKKELQESKDEHAPVVEAENALLRCISAYKKFGSERPISDSREVKAEYLSCLKHLASLISDSSTERTQQSKGLKLQDIKEEIKRLEAEVSPLRKRRH</sequence>
<dbReference type="Pfam" id="PF13374">
    <property type="entry name" value="TPR_10"/>
    <property type="match status" value="3"/>
</dbReference>
<dbReference type="Pfam" id="PF13424">
    <property type="entry name" value="TPR_12"/>
    <property type="match status" value="1"/>
</dbReference>
<dbReference type="PANTHER" id="PTHR47689:SF2">
    <property type="entry name" value="TETRATRICOPEPTIDE REPEAT (TPR)-LIKE SUPERFAMILY PROTEIN"/>
    <property type="match status" value="1"/>
</dbReference>
<feature type="coiled-coil region" evidence="1">
    <location>
        <begin position="513"/>
        <end position="540"/>
    </location>
</feature>
<comment type="caution">
    <text evidence="2">The sequence shown here is derived from an EMBL/GenBank/DDBJ whole genome shotgun (WGS) entry which is preliminary data.</text>
</comment>
<dbReference type="FunCoup" id="A0A2P5EU69">
    <property type="interactions" value="409"/>
</dbReference>
<dbReference type="SUPFAM" id="SSF48452">
    <property type="entry name" value="TPR-like"/>
    <property type="match status" value="2"/>
</dbReference>